<dbReference type="PANTHER" id="PTHR12029">
    <property type="entry name" value="RNA METHYLTRANSFERASE"/>
    <property type="match status" value="1"/>
</dbReference>
<gene>
    <name evidence="1" type="ORF">CAMP_LOCUS5395</name>
</gene>
<dbReference type="OrthoDB" id="5870044at2759"/>
<proteinExistence type="predicted"/>
<dbReference type="InterPro" id="IPR045330">
    <property type="entry name" value="TRM3/TARBP1"/>
</dbReference>
<keyword evidence="2" id="KW-1185">Reference proteome</keyword>
<sequence length="544" mass="64078">MNIRKFLLENEGNLKDVEMEELEKVLPEVYEVEEDLINELGKRRILDLCLHILKSADSSRTGRRYALAFLKIFFPYNFLQDFHVLVEALEEPQFHIIQPVLPRMISLIKTVEAEVIEFSFVQIVIFRGICHTNGWIRTWAIRTAVNLDSKLLSKDIEYIPNVVLHNLNNNDIFWRFLEKSEMELFTETLSQKIAQVQGDRYKFFEAFLTKVVDEISCPTALYFASTILEEVQRSEIFDFDDIQLFKRVIWKSKYIPHKSLRIITIRQFILFFVKVTKLSSKFLHEISQLIALISCEAKKELIEDIYSEITKIVEEDGFLTGEDEDEKSFLEDLCSTNHKLEAVKLWWISMRNDIPKQEKMVARLQLILADQLEDIPQNIENVLFCLYNYPPTVIVSSLERLKNLIGAYIVKRAIGPISTDFECYEKCFNLFFLEYNCYLLDHVIMMMFEVLKNEPILESHVMVLAFLDEILEYVKNKESSTPQVIEYLNLEVELLGLKRQNRSNNDMSMKEFNHLVAKLHSTKLKLFLRYYEVENVDKNIVGLY</sequence>
<accession>A0A9P1IDB2</accession>
<reference evidence="1" key="1">
    <citation type="submission" date="2022-11" db="EMBL/GenBank/DDBJ databases">
        <authorList>
            <person name="Kikuchi T."/>
        </authorList>
    </citation>
    <scope>NUCLEOTIDE SEQUENCE</scope>
    <source>
        <strain evidence="1">PS1010</strain>
    </source>
</reference>
<protein>
    <submittedName>
        <fullName evidence="1">Uncharacterized protein</fullName>
    </submittedName>
</protein>
<dbReference type="GO" id="GO:0030488">
    <property type="term" value="P:tRNA methylation"/>
    <property type="evidence" value="ECO:0007669"/>
    <property type="project" value="TreeGrafter"/>
</dbReference>
<dbReference type="Proteomes" id="UP001152747">
    <property type="component" value="Unassembled WGS sequence"/>
</dbReference>
<evidence type="ECO:0000313" key="2">
    <source>
        <dbReference type="Proteomes" id="UP001152747"/>
    </source>
</evidence>
<evidence type="ECO:0000313" key="1">
    <source>
        <dbReference type="EMBL" id="CAI5442758.1"/>
    </source>
</evidence>
<dbReference type="PANTHER" id="PTHR12029:SF11">
    <property type="entry name" value="METHYLTRANSFERASE TARBP1-RELATED"/>
    <property type="match status" value="1"/>
</dbReference>
<dbReference type="AlphaFoldDB" id="A0A9P1IDB2"/>
<organism evidence="1 2">
    <name type="scientific">Caenorhabditis angaria</name>
    <dbReference type="NCBI Taxonomy" id="860376"/>
    <lineage>
        <taxon>Eukaryota</taxon>
        <taxon>Metazoa</taxon>
        <taxon>Ecdysozoa</taxon>
        <taxon>Nematoda</taxon>
        <taxon>Chromadorea</taxon>
        <taxon>Rhabditida</taxon>
        <taxon>Rhabditina</taxon>
        <taxon>Rhabditomorpha</taxon>
        <taxon>Rhabditoidea</taxon>
        <taxon>Rhabditidae</taxon>
        <taxon>Peloderinae</taxon>
        <taxon>Caenorhabditis</taxon>
    </lineage>
</organism>
<dbReference type="GO" id="GO:0016423">
    <property type="term" value="F:tRNA (guanine) methyltransferase activity"/>
    <property type="evidence" value="ECO:0007669"/>
    <property type="project" value="TreeGrafter"/>
</dbReference>
<name>A0A9P1IDB2_9PELO</name>
<comment type="caution">
    <text evidence="1">The sequence shown here is derived from an EMBL/GenBank/DDBJ whole genome shotgun (WGS) entry which is preliminary data.</text>
</comment>
<dbReference type="EMBL" id="CANHGI010000002">
    <property type="protein sequence ID" value="CAI5442758.1"/>
    <property type="molecule type" value="Genomic_DNA"/>
</dbReference>